<dbReference type="EMBL" id="JABZXL010000004">
    <property type="protein sequence ID" value="MBF1658675.1"/>
    <property type="molecule type" value="Genomic_DNA"/>
</dbReference>
<comment type="caution">
    <text evidence="3">The sequence shown here is derived from an EMBL/GenBank/DDBJ whole genome shotgun (WGS) entry which is preliminary data.</text>
</comment>
<name>A0A930KZG7_9MICC</name>
<proteinExistence type="inferred from homology"/>
<dbReference type="Gene3D" id="3.40.1620.10">
    <property type="entry name" value="YefM-like domain"/>
    <property type="match status" value="1"/>
</dbReference>
<dbReference type="Pfam" id="PF02604">
    <property type="entry name" value="PhdYeFM_antitox"/>
    <property type="match status" value="1"/>
</dbReference>
<evidence type="ECO:0000256" key="1">
    <source>
        <dbReference type="ARBA" id="ARBA00009981"/>
    </source>
</evidence>
<dbReference type="InterPro" id="IPR006442">
    <property type="entry name" value="Antitoxin_Phd/YefM"/>
</dbReference>
<evidence type="ECO:0000313" key="3">
    <source>
        <dbReference type="EMBL" id="MBF1658675.1"/>
    </source>
</evidence>
<dbReference type="NCBIfam" id="TIGR01552">
    <property type="entry name" value="phd_fam"/>
    <property type="match status" value="1"/>
</dbReference>
<evidence type="ECO:0000313" key="4">
    <source>
        <dbReference type="Proteomes" id="UP000713964"/>
    </source>
</evidence>
<gene>
    <name evidence="3" type="ORF">HXO58_02415</name>
</gene>
<dbReference type="AlphaFoldDB" id="A0A930KZG7"/>
<dbReference type="InterPro" id="IPR036165">
    <property type="entry name" value="YefM-like_sf"/>
</dbReference>
<dbReference type="SUPFAM" id="SSF143120">
    <property type="entry name" value="YefM-like"/>
    <property type="match status" value="1"/>
</dbReference>
<sequence length="88" mass="10237">MTVMTSREFNQNLAKAQKQAQQSPVIITKRGEPTYVLMTYEEYSRSQQDESSLYDFFANYPQPDEGVDLPEDFPVAERSTHQRPVVEF</sequence>
<comment type="function">
    <text evidence="2">Antitoxin component of a type II toxin-antitoxin (TA) system.</text>
</comment>
<dbReference type="RefSeq" id="WP_294640359.1">
    <property type="nucleotide sequence ID" value="NZ_CAURBG010000009.1"/>
</dbReference>
<comment type="similarity">
    <text evidence="1 2">Belongs to the phD/YefM antitoxin family.</text>
</comment>
<dbReference type="Proteomes" id="UP000713964">
    <property type="component" value="Unassembled WGS sequence"/>
</dbReference>
<reference evidence="3" key="1">
    <citation type="submission" date="2020-04" db="EMBL/GenBank/DDBJ databases">
        <title>Deep metagenomics examines the oral microbiome during advanced dental caries in children, revealing novel taxa and co-occurrences with host molecules.</title>
        <authorList>
            <person name="Baker J.L."/>
            <person name="Morton J.T."/>
            <person name="Dinis M."/>
            <person name="Alvarez R."/>
            <person name="Tran N.C."/>
            <person name="Knight R."/>
            <person name="Edlund A."/>
        </authorList>
    </citation>
    <scope>NUCLEOTIDE SEQUENCE</scope>
    <source>
        <strain evidence="3">JCVI_29_bin.11</strain>
    </source>
</reference>
<protein>
    <recommendedName>
        <fullName evidence="2">Antitoxin</fullName>
    </recommendedName>
</protein>
<organism evidence="3 4">
    <name type="scientific">Rothia mucilaginosa</name>
    <dbReference type="NCBI Taxonomy" id="43675"/>
    <lineage>
        <taxon>Bacteria</taxon>
        <taxon>Bacillati</taxon>
        <taxon>Actinomycetota</taxon>
        <taxon>Actinomycetes</taxon>
        <taxon>Micrococcales</taxon>
        <taxon>Micrococcaceae</taxon>
        <taxon>Rothia</taxon>
    </lineage>
</organism>
<evidence type="ECO:0000256" key="2">
    <source>
        <dbReference type="RuleBase" id="RU362080"/>
    </source>
</evidence>
<accession>A0A930KZG7</accession>